<evidence type="ECO:0000313" key="2">
    <source>
        <dbReference type="Proteomes" id="UP001370490"/>
    </source>
</evidence>
<dbReference type="Proteomes" id="UP001370490">
    <property type="component" value="Unassembled WGS sequence"/>
</dbReference>
<gene>
    <name evidence="1" type="ORF">RJ641_023156</name>
</gene>
<sequence length="111" mass="13054">MQFIKWNKLSRHRIVKVAGSCCDLEKGVYEKCLQRIGSKIQWLIRSAAADWECSIQTQVHPVFPVSFLKPYHENLSGEKRHIVRDPPTIQEQFEKEVEETLMTHGRVKRSY</sequence>
<dbReference type="EMBL" id="JBAMMX010000027">
    <property type="protein sequence ID" value="KAK6913555.1"/>
    <property type="molecule type" value="Genomic_DNA"/>
</dbReference>
<evidence type="ECO:0000313" key="1">
    <source>
        <dbReference type="EMBL" id="KAK6913555.1"/>
    </source>
</evidence>
<keyword evidence="2" id="KW-1185">Reference proteome</keyword>
<organism evidence="1 2">
    <name type="scientific">Dillenia turbinata</name>
    <dbReference type="NCBI Taxonomy" id="194707"/>
    <lineage>
        <taxon>Eukaryota</taxon>
        <taxon>Viridiplantae</taxon>
        <taxon>Streptophyta</taxon>
        <taxon>Embryophyta</taxon>
        <taxon>Tracheophyta</taxon>
        <taxon>Spermatophyta</taxon>
        <taxon>Magnoliopsida</taxon>
        <taxon>eudicotyledons</taxon>
        <taxon>Gunneridae</taxon>
        <taxon>Pentapetalae</taxon>
        <taxon>Dilleniales</taxon>
        <taxon>Dilleniaceae</taxon>
        <taxon>Dillenia</taxon>
    </lineage>
</organism>
<comment type="caution">
    <text evidence="1">The sequence shown here is derived from an EMBL/GenBank/DDBJ whole genome shotgun (WGS) entry which is preliminary data.</text>
</comment>
<proteinExistence type="predicted"/>
<dbReference type="AlphaFoldDB" id="A0AAN8UDP5"/>
<protein>
    <submittedName>
        <fullName evidence="1">Uncharacterized protein</fullName>
    </submittedName>
</protein>
<accession>A0AAN8UDP5</accession>
<reference evidence="1 2" key="1">
    <citation type="submission" date="2023-12" db="EMBL/GenBank/DDBJ databases">
        <title>A high-quality genome assembly for Dillenia turbinata (Dilleniales).</title>
        <authorList>
            <person name="Chanderbali A."/>
        </authorList>
    </citation>
    <scope>NUCLEOTIDE SEQUENCE [LARGE SCALE GENOMIC DNA]</scope>
    <source>
        <strain evidence="1">LSX21</strain>
        <tissue evidence="1">Leaf</tissue>
    </source>
</reference>
<name>A0AAN8UDP5_9MAGN</name>